<dbReference type="EMBL" id="JANJYJ010000008">
    <property type="protein sequence ID" value="KAK3193240.1"/>
    <property type="molecule type" value="Genomic_DNA"/>
</dbReference>
<evidence type="ECO:0000313" key="1">
    <source>
        <dbReference type="EMBL" id="KAK3193240.1"/>
    </source>
</evidence>
<evidence type="ECO:0000313" key="2">
    <source>
        <dbReference type="Proteomes" id="UP001281410"/>
    </source>
</evidence>
<name>A0AAD9ZU73_9ROSI</name>
<dbReference type="AlphaFoldDB" id="A0AAD9ZU73"/>
<dbReference type="Proteomes" id="UP001281410">
    <property type="component" value="Unassembled WGS sequence"/>
</dbReference>
<organism evidence="1 2">
    <name type="scientific">Dipteronia sinensis</name>
    <dbReference type="NCBI Taxonomy" id="43782"/>
    <lineage>
        <taxon>Eukaryota</taxon>
        <taxon>Viridiplantae</taxon>
        <taxon>Streptophyta</taxon>
        <taxon>Embryophyta</taxon>
        <taxon>Tracheophyta</taxon>
        <taxon>Spermatophyta</taxon>
        <taxon>Magnoliopsida</taxon>
        <taxon>eudicotyledons</taxon>
        <taxon>Gunneridae</taxon>
        <taxon>Pentapetalae</taxon>
        <taxon>rosids</taxon>
        <taxon>malvids</taxon>
        <taxon>Sapindales</taxon>
        <taxon>Sapindaceae</taxon>
        <taxon>Hippocastanoideae</taxon>
        <taxon>Acereae</taxon>
        <taxon>Dipteronia</taxon>
    </lineage>
</organism>
<reference evidence="1" key="1">
    <citation type="journal article" date="2023" name="Plant J.">
        <title>Genome sequences and population genomics provide insights into the demographic history, inbreeding, and mutation load of two 'living fossil' tree species of Dipteronia.</title>
        <authorList>
            <person name="Feng Y."/>
            <person name="Comes H.P."/>
            <person name="Chen J."/>
            <person name="Zhu S."/>
            <person name="Lu R."/>
            <person name="Zhang X."/>
            <person name="Li P."/>
            <person name="Qiu J."/>
            <person name="Olsen K.M."/>
            <person name="Qiu Y."/>
        </authorList>
    </citation>
    <scope>NUCLEOTIDE SEQUENCE</scope>
    <source>
        <strain evidence="1">NBL</strain>
    </source>
</reference>
<proteinExistence type="predicted"/>
<sequence length="146" mass="16946">MIGLSSFRILKRYSFPHSISDHCPSVVKLGLQGIKKNCPFKIFNFLTDRSDSLPLVERCWQEQVYGTIQYKLCSKFRNLKKALKAPNKYKVGYLTIKSIEAKAALYECQCLFDLQPLDSNLRIREKELISCYTSTLKAEEDLLRQK</sequence>
<comment type="caution">
    <text evidence="1">The sequence shown here is derived from an EMBL/GenBank/DDBJ whole genome shotgun (WGS) entry which is preliminary data.</text>
</comment>
<accession>A0AAD9ZU73</accession>
<keyword evidence="2" id="KW-1185">Reference proteome</keyword>
<protein>
    <submittedName>
        <fullName evidence="1">Uncharacterized protein</fullName>
    </submittedName>
</protein>
<gene>
    <name evidence="1" type="ORF">Dsin_024550</name>
</gene>